<accession>J4UK81</accession>
<organism evidence="1 2">
    <name type="scientific">Beauveria bassiana (strain ARSEF 2860)</name>
    <name type="common">White muscardine disease fungus</name>
    <name type="synonym">Tritirachium shiotae</name>
    <dbReference type="NCBI Taxonomy" id="655819"/>
    <lineage>
        <taxon>Eukaryota</taxon>
        <taxon>Fungi</taxon>
        <taxon>Dikarya</taxon>
        <taxon>Ascomycota</taxon>
        <taxon>Pezizomycotina</taxon>
        <taxon>Sordariomycetes</taxon>
        <taxon>Hypocreomycetidae</taxon>
        <taxon>Hypocreales</taxon>
        <taxon>Cordycipitaceae</taxon>
        <taxon>Beauveria</taxon>
    </lineage>
</organism>
<dbReference type="RefSeq" id="XP_008599845.1">
    <property type="nucleotide sequence ID" value="XM_008601623.1"/>
</dbReference>
<evidence type="ECO:0000313" key="2">
    <source>
        <dbReference type="Proteomes" id="UP000002762"/>
    </source>
</evidence>
<name>J4UK81_BEAB2</name>
<dbReference type="Proteomes" id="UP000002762">
    <property type="component" value="Unassembled WGS sequence"/>
</dbReference>
<dbReference type="OrthoDB" id="3582307at2759"/>
<dbReference type="AlphaFoldDB" id="J4UK81"/>
<keyword evidence="2" id="KW-1185">Reference proteome</keyword>
<protein>
    <submittedName>
        <fullName evidence="1">Uncharacterized protein</fullName>
    </submittedName>
</protein>
<evidence type="ECO:0000313" key="1">
    <source>
        <dbReference type="EMBL" id="EJP64532.1"/>
    </source>
</evidence>
<dbReference type="InParanoid" id="J4UK81"/>
<dbReference type="GeneID" id="19889538"/>
<dbReference type="EMBL" id="JH725168">
    <property type="protein sequence ID" value="EJP64532.1"/>
    <property type="molecule type" value="Genomic_DNA"/>
</dbReference>
<gene>
    <name evidence="1" type="ORF">BBA_06526</name>
</gene>
<proteinExistence type="predicted"/>
<reference evidence="1 2" key="1">
    <citation type="journal article" date="2012" name="Sci. Rep.">
        <title>Genomic perspectives on the evolution of fungal entomopathogenicity in Beauveria bassiana.</title>
        <authorList>
            <person name="Xiao G."/>
            <person name="Ying S.H."/>
            <person name="Zheng P."/>
            <person name="Wang Z.L."/>
            <person name="Zhang S."/>
            <person name="Xie X.Q."/>
            <person name="Shang Y."/>
            <person name="St Leger R.J."/>
            <person name="Zhao G.P."/>
            <person name="Wang C."/>
            <person name="Feng M.G."/>
        </authorList>
    </citation>
    <scope>NUCLEOTIDE SEQUENCE [LARGE SCALE GENOMIC DNA]</scope>
    <source>
        <strain evidence="1 2">ARSEF 2860</strain>
    </source>
</reference>
<dbReference type="HOGENOM" id="CLU_1151623_0_0_1"/>
<sequence>MRWHSFLGLARQRPFWYRDRLREELQERREAVTLLQKLSETADVFYILSRATHDGYPLQQQSVPPFRPMRHMLIYTYMILKYTSRWLFYRVAAAMACRSASAGSEVREVINPAKNKKIGEVAARHGLDAVEFERILSAQMRVRKGLPLLHDTGELQGWFDHNKTIFSPLNQVTMLSGRQEYAPIRVYYPPCRGVVREAEASAQGSTSQVVGAHVNDWSKSAGAETISQNRLLYVDKLNTPI</sequence>